<reference evidence="3" key="1">
    <citation type="submission" date="2024-07" db="EMBL/GenBank/DDBJ databases">
        <title>Two chromosome-level genome assemblies of Korean endemic species Abeliophyllum distichum and Forsythia ovata (Oleaceae).</title>
        <authorList>
            <person name="Jang H."/>
        </authorList>
    </citation>
    <scope>NUCLEOTIDE SEQUENCE [LARGE SCALE GENOMIC DNA]</scope>
</reference>
<dbReference type="PANTHER" id="PTHR31149">
    <property type="entry name" value="EXPRESSED PROTEIN"/>
    <property type="match status" value="1"/>
</dbReference>
<sequence length="163" mass="17939">MPNQTSSDGTHIEITGATASSYMLSVADIGYFISVSCEPVRSDWTRGPIVLSEQVGPIVPAISKYVMQDDPTYRGQNGIRENRLYKIDQSEEGKGQLNSFFEISIFCSYFCDSDRSVSCAGTLVSREKRNVIGIVMGINSRINKITANIVITGDSNRQDLQQA</sequence>
<dbReference type="Proteomes" id="UP001604277">
    <property type="component" value="Unassembled WGS sequence"/>
</dbReference>
<accession>A0ABD1U702</accession>
<proteinExistence type="predicted"/>
<dbReference type="AlphaFoldDB" id="A0ABD1U702"/>
<evidence type="ECO:0000259" key="1">
    <source>
        <dbReference type="Pfam" id="PF23197"/>
    </source>
</evidence>
<comment type="caution">
    <text evidence="2">The sequence shown here is derived from an EMBL/GenBank/DDBJ whole genome shotgun (WGS) entry which is preliminary data.</text>
</comment>
<keyword evidence="3" id="KW-1185">Reference proteome</keyword>
<organism evidence="2 3">
    <name type="scientific">Forsythia ovata</name>
    <dbReference type="NCBI Taxonomy" id="205694"/>
    <lineage>
        <taxon>Eukaryota</taxon>
        <taxon>Viridiplantae</taxon>
        <taxon>Streptophyta</taxon>
        <taxon>Embryophyta</taxon>
        <taxon>Tracheophyta</taxon>
        <taxon>Spermatophyta</taxon>
        <taxon>Magnoliopsida</taxon>
        <taxon>eudicotyledons</taxon>
        <taxon>Gunneridae</taxon>
        <taxon>Pentapetalae</taxon>
        <taxon>asterids</taxon>
        <taxon>lamiids</taxon>
        <taxon>Lamiales</taxon>
        <taxon>Oleaceae</taxon>
        <taxon>Forsythieae</taxon>
        <taxon>Forsythia</taxon>
    </lineage>
</organism>
<dbReference type="EMBL" id="JBFOLJ010000007">
    <property type="protein sequence ID" value="KAL2520355.1"/>
    <property type="molecule type" value="Genomic_DNA"/>
</dbReference>
<dbReference type="Pfam" id="PF23197">
    <property type="entry name" value="IG_AIR9"/>
    <property type="match status" value="1"/>
</dbReference>
<feature type="domain" description="AIR9-like A9" evidence="1">
    <location>
        <begin position="6"/>
        <end position="49"/>
    </location>
</feature>
<evidence type="ECO:0000313" key="2">
    <source>
        <dbReference type="EMBL" id="KAL2520355.1"/>
    </source>
</evidence>
<protein>
    <recommendedName>
        <fullName evidence="1">AIR9-like A9 domain-containing protein</fullName>
    </recommendedName>
</protein>
<dbReference type="InterPro" id="IPR056284">
    <property type="entry name" value="AIR9-like_A9"/>
</dbReference>
<dbReference type="PANTHER" id="PTHR31149:SF11">
    <property type="entry name" value="187-KDA MICROTUBULE-ASSOCIATED PROTEIN AIR9"/>
    <property type="match status" value="1"/>
</dbReference>
<name>A0ABD1U702_9LAMI</name>
<gene>
    <name evidence="2" type="ORF">Fot_24278</name>
</gene>
<evidence type="ECO:0000313" key="3">
    <source>
        <dbReference type="Proteomes" id="UP001604277"/>
    </source>
</evidence>